<feature type="domain" description="DUF4382" evidence="2">
    <location>
        <begin position="36"/>
        <end position="182"/>
    </location>
</feature>
<evidence type="ECO:0000256" key="1">
    <source>
        <dbReference type="SAM" id="SignalP"/>
    </source>
</evidence>
<protein>
    <submittedName>
        <fullName evidence="3">Carbohydrate-binding protein</fullName>
    </submittedName>
</protein>
<comment type="caution">
    <text evidence="3">The sequence shown here is derived from an EMBL/GenBank/DDBJ whole genome shotgun (WGS) entry which is preliminary data.</text>
</comment>
<feature type="signal peptide" evidence="1">
    <location>
        <begin position="1"/>
        <end position="23"/>
    </location>
</feature>
<evidence type="ECO:0000313" key="4">
    <source>
        <dbReference type="Proteomes" id="UP000233435"/>
    </source>
</evidence>
<accession>A0A2N3HJB8</accession>
<dbReference type="EMBL" id="PJEO01000036">
    <property type="protein sequence ID" value="PKQ45013.1"/>
    <property type="molecule type" value="Genomic_DNA"/>
</dbReference>
<sequence>MKAFMKLKLVVLSLLLITFFSCDKESGNSPNASDPTISVRLVDSPGDFKAVNVEVVDVMIKMDDDSDDESGWISLEAQNETVNLLDFTGGVSKVLVDRFPIPTGTLKQMRLVLGDGNTIVIENDQAIDEEFDLKTPSAQQSGLKLKTNAVIEEGFTYDFVLDFDVEKSIVLSGNSDNIILKPVLYVSTEVSSGIIEGTVTPTDVPSTASVLVDDKGTPETEDDFVISALTDSTGAFALWGVPAGTYEVMVTPLDEESNYASGSAIDVIVVNGEITTISDPIELMLKPGSISGDVTNDIVVSVTLKDKVTEEIIATIDSNENGEFLFEDVTVGTYVVTISATNFVSQDIDVTVETGTETTMEVVTLVAE</sequence>
<dbReference type="GO" id="GO:0030246">
    <property type="term" value="F:carbohydrate binding"/>
    <property type="evidence" value="ECO:0007669"/>
    <property type="project" value="InterPro"/>
</dbReference>
<evidence type="ECO:0000313" key="3">
    <source>
        <dbReference type="EMBL" id="PKQ45013.1"/>
    </source>
</evidence>
<dbReference type="Gene3D" id="2.60.40.1120">
    <property type="entry name" value="Carboxypeptidase-like, regulatory domain"/>
    <property type="match status" value="2"/>
</dbReference>
<name>A0A2N3HJB8_9FLAO</name>
<dbReference type="RefSeq" id="WP_106659820.1">
    <property type="nucleotide sequence ID" value="NZ_PJEO01000036.1"/>
</dbReference>
<gene>
    <name evidence="3" type="ORF">CSW08_10405</name>
</gene>
<organism evidence="3 4">
    <name type="scientific">Confluentibacter flavum</name>
    <dbReference type="NCBI Taxonomy" id="1909700"/>
    <lineage>
        <taxon>Bacteria</taxon>
        <taxon>Pseudomonadati</taxon>
        <taxon>Bacteroidota</taxon>
        <taxon>Flavobacteriia</taxon>
        <taxon>Flavobacteriales</taxon>
        <taxon>Flavobacteriaceae</taxon>
        <taxon>Confluentibacter</taxon>
    </lineage>
</organism>
<dbReference type="Proteomes" id="UP000233435">
    <property type="component" value="Unassembled WGS sequence"/>
</dbReference>
<keyword evidence="1" id="KW-0732">Signal</keyword>
<dbReference type="InterPro" id="IPR013784">
    <property type="entry name" value="Carb-bd-like_fold"/>
</dbReference>
<reference evidence="3 4" key="1">
    <citation type="submission" date="2017-12" db="EMBL/GenBank/DDBJ databases">
        <title>Confluentibacter flavum sp. nov., isolated from the saline lake.</title>
        <authorList>
            <person name="Yu L."/>
        </authorList>
    </citation>
    <scope>NUCLEOTIDE SEQUENCE [LARGE SCALE GENOMIC DNA]</scope>
    <source>
        <strain evidence="3 4">3B</strain>
    </source>
</reference>
<dbReference type="AlphaFoldDB" id="A0A2N3HJB8"/>
<evidence type="ECO:0000259" key="2">
    <source>
        <dbReference type="Pfam" id="PF14321"/>
    </source>
</evidence>
<dbReference type="Pfam" id="PF14321">
    <property type="entry name" value="DUF4382"/>
    <property type="match status" value="1"/>
</dbReference>
<dbReference type="Pfam" id="PF13620">
    <property type="entry name" value="CarboxypepD_reg"/>
    <property type="match status" value="1"/>
</dbReference>
<dbReference type="InterPro" id="IPR025491">
    <property type="entry name" value="DUF4382"/>
</dbReference>
<feature type="chain" id="PRO_5014871890" evidence="1">
    <location>
        <begin position="24"/>
        <end position="368"/>
    </location>
</feature>
<dbReference type="OrthoDB" id="2111471at2"/>
<dbReference type="SUPFAM" id="SSF49452">
    <property type="entry name" value="Starch-binding domain-like"/>
    <property type="match status" value="2"/>
</dbReference>
<dbReference type="PROSITE" id="PS51257">
    <property type="entry name" value="PROKAR_LIPOPROTEIN"/>
    <property type="match status" value="1"/>
</dbReference>
<keyword evidence="4" id="KW-1185">Reference proteome</keyword>
<proteinExistence type="predicted"/>